<dbReference type="Proteomes" id="UP000199205">
    <property type="component" value="Unassembled WGS sequence"/>
</dbReference>
<evidence type="ECO:0000313" key="1">
    <source>
        <dbReference type="EMBL" id="SCB41225.1"/>
    </source>
</evidence>
<evidence type="ECO:0000313" key="2">
    <source>
        <dbReference type="Proteomes" id="UP000199205"/>
    </source>
</evidence>
<dbReference type="EMBL" id="FMAF01000013">
    <property type="protein sequence ID" value="SCB41225.1"/>
    <property type="molecule type" value="Genomic_DNA"/>
</dbReference>
<protein>
    <submittedName>
        <fullName evidence="1">Uncharacterized protein</fullName>
    </submittedName>
</protein>
<gene>
    <name evidence="1" type="ORF">GA0061101_113133</name>
</gene>
<accession>A0A1C3WMS8</accession>
<organism evidence="1 2">
    <name type="scientific">Rhizobium lusitanum</name>
    <dbReference type="NCBI Taxonomy" id="293958"/>
    <lineage>
        <taxon>Bacteria</taxon>
        <taxon>Pseudomonadati</taxon>
        <taxon>Pseudomonadota</taxon>
        <taxon>Alphaproteobacteria</taxon>
        <taxon>Hyphomicrobiales</taxon>
        <taxon>Rhizobiaceae</taxon>
        <taxon>Rhizobium/Agrobacterium group</taxon>
        <taxon>Rhizobium</taxon>
    </lineage>
</organism>
<dbReference type="AlphaFoldDB" id="A0A1C3WMS8"/>
<reference evidence="1 2" key="1">
    <citation type="submission" date="2016-08" db="EMBL/GenBank/DDBJ databases">
        <authorList>
            <person name="Seilhamer J.J."/>
        </authorList>
    </citation>
    <scope>NUCLEOTIDE SEQUENCE [LARGE SCALE GENOMIC DNA]</scope>
    <source>
        <strain evidence="1 2">P1-7</strain>
    </source>
</reference>
<dbReference type="OrthoDB" id="8396152at2"/>
<sequence>MPAKSTTPAFKPDADYRVQVATVRKVAGLIIRPSQGGTIKGVLAEQIKDDILSFEEVAPTQE</sequence>
<proteinExistence type="predicted"/>
<name>A0A1C3WMS8_9HYPH</name>
<dbReference type="RefSeq" id="WP_092575139.1">
    <property type="nucleotide sequence ID" value="NZ_FMAF01000013.1"/>
</dbReference>